<dbReference type="GO" id="GO:0005509">
    <property type="term" value="F:calcium ion binding"/>
    <property type="evidence" value="ECO:0007669"/>
    <property type="project" value="InterPro"/>
</dbReference>
<name>A0AAN9V946_9ORTH</name>
<gene>
    <name evidence="6" type="ORF">R5R35_005600</name>
</gene>
<dbReference type="InterPro" id="IPR002049">
    <property type="entry name" value="LE_dom"/>
</dbReference>
<proteinExistence type="predicted"/>
<feature type="chain" id="PRO_5042886223" description="EGF-like domain-containing protein" evidence="4">
    <location>
        <begin position="21"/>
        <end position="340"/>
    </location>
</feature>
<dbReference type="PROSITE" id="PS00022">
    <property type="entry name" value="EGF_1"/>
    <property type="match status" value="1"/>
</dbReference>
<dbReference type="CDD" id="cd00054">
    <property type="entry name" value="EGF_CA"/>
    <property type="match status" value="1"/>
</dbReference>
<dbReference type="EMBL" id="JAZDUA010000606">
    <property type="protein sequence ID" value="KAK7790616.1"/>
    <property type="molecule type" value="Genomic_DNA"/>
</dbReference>
<accession>A0AAN9V946</accession>
<feature type="transmembrane region" description="Helical" evidence="3">
    <location>
        <begin position="280"/>
        <end position="297"/>
    </location>
</feature>
<dbReference type="PROSITE" id="PS01187">
    <property type="entry name" value="EGF_CA"/>
    <property type="match status" value="1"/>
</dbReference>
<keyword evidence="4" id="KW-0732">Signal</keyword>
<dbReference type="AlphaFoldDB" id="A0AAN9V946"/>
<dbReference type="InterPro" id="IPR018097">
    <property type="entry name" value="EGF_Ca-bd_CS"/>
</dbReference>
<dbReference type="Proteomes" id="UP001378592">
    <property type="component" value="Unassembled WGS sequence"/>
</dbReference>
<comment type="caution">
    <text evidence="2">Lacks conserved residue(s) required for the propagation of feature annotation.</text>
</comment>
<feature type="disulfide bond" evidence="2">
    <location>
        <begin position="176"/>
        <end position="185"/>
    </location>
</feature>
<dbReference type="Pfam" id="PF07645">
    <property type="entry name" value="EGF_CA"/>
    <property type="match status" value="1"/>
</dbReference>
<organism evidence="6 7">
    <name type="scientific">Gryllus longicercus</name>
    <dbReference type="NCBI Taxonomy" id="2509291"/>
    <lineage>
        <taxon>Eukaryota</taxon>
        <taxon>Metazoa</taxon>
        <taxon>Ecdysozoa</taxon>
        <taxon>Arthropoda</taxon>
        <taxon>Hexapoda</taxon>
        <taxon>Insecta</taxon>
        <taxon>Pterygota</taxon>
        <taxon>Neoptera</taxon>
        <taxon>Polyneoptera</taxon>
        <taxon>Orthoptera</taxon>
        <taxon>Ensifera</taxon>
        <taxon>Gryllidea</taxon>
        <taxon>Grylloidea</taxon>
        <taxon>Gryllidae</taxon>
        <taxon>Gryllinae</taxon>
        <taxon>Gryllus</taxon>
    </lineage>
</organism>
<feature type="signal peptide" evidence="4">
    <location>
        <begin position="1"/>
        <end position="20"/>
    </location>
</feature>
<evidence type="ECO:0000256" key="3">
    <source>
        <dbReference type="SAM" id="Phobius"/>
    </source>
</evidence>
<dbReference type="GO" id="GO:0048513">
    <property type="term" value="P:animal organ development"/>
    <property type="evidence" value="ECO:0007669"/>
    <property type="project" value="UniProtKB-ARBA"/>
</dbReference>
<keyword evidence="3" id="KW-1133">Transmembrane helix</keyword>
<dbReference type="Gene3D" id="2.10.25.10">
    <property type="entry name" value="Laminin"/>
    <property type="match status" value="1"/>
</dbReference>
<dbReference type="PROSITE" id="PS50026">
    <property type="entry name" value="EGF_3"/>
    <property type="match status" value="1"/>
</dbReference>
<comment type="caution">
    <text evidence="6">The sequence shown here is derived from an EMBL/GenBank/DDBJ whole genome shotgun (WGS) entry which is preliminary data.</text>
</comment>
<keyword evidence="3" id="KW-0472">Membrane</keyword>
<evidence type="ECO:0000256" key="2">
    <source>
        <dbReference type="PROSITE-ProRule" id="PRU00076"/>
    </source>
</evidence>
<evidence type="ECO:0000313" key="6">
    <source>
        <dbReference type="EMBL" id="KAK7790616.1"/>
    </source>
</evidence>
<evidence type="ECO:0000313" key="7">
    <source>
        <dbReference type="Proteomes" id="UP001378592"/>
    </source>
</evidence>
<dbReference type="InterPro" id="IPR049883">
    <property type="entry name" value="NOTCH1_EGF-like"/>
</dbReference>
<sequence length="340" mass="37701">MKMDLRVLYILLFLVSAVTCDLLNTAKKNHVNLPPCDVCKVFVNSFKKGIERTSRGNFAGGDTAWEEEKLGSYYRSEVRLVEIQEKLCLDVQEGESQCHTLAENSEYHVEHWWFKKQDEEPDLEKFLCITALKLCCEPGQYGSECDPCPGYPDNICGGKGNCKGSGTRDGSGQCVCNTGYAGKLCDRCAVNYFNTSDKDDKISCSPCHKSCQSGCTDGSPKGCKDCKPGWQMEPSVGCVDINECKTSKNVCQSNEVCINNEGSFICRDVAHLGRKDPGKWVRYVTYAGFIIATGVFLRKNLLLGSLIGVIAAVYVSASEIIMNDLIDIPKWNLKNWFSQS</sequence>
<dbReference type="CDD" id="cd00055">
    <property type="entry name" value="EGF_Lam"/>
    <property type="match status" value="1"/>
</dbReference>
<protein>
    <recommendedName>
        <fullName evidence="5">EGF-like domain-containing protein</fullName>
    </recommendedName>
</protein>
<evidence type="ECO:0000256" key="4">
    <source>
        <dbReference type="SAM" id="SignalP"/>
    </source>
</evidence>
<keyword evidence="3" id="KW-0812">Transmembrane</keyword>
<dbReference type="GO" id="GO:0048731">
    <property type="term" value="P:system development"/>
    <property type="evidence" value="ECO:0007669"/>
    <property type="project" value="UniProtKB-ARBA"/>
</dbReference>
<reference evidence="6 7" key="1">
    <citation type="submission" date="2024-03" db="EMBL/GenBank/DDBJ databases">
        <title>The genome assembly and annotation of the cricket Gryllus longicercus Weissman &amp; Gray.</title>
        <authorList>
            <person name="Szrajer S."/>
            <person name="Gray D."/>
            <person name="Ylla G."/>
        </authorList>
    </citation>
    <scope>NUCLEOTIDE SEQUENCE [LARGE SCALE GENOMIC DNA]</scope>
    <source>
        <strain evidence="6">DAG 2021-001</strain>
        <tissue evidence="6">Whole body minus gut</tissue>
    </source>
</reference>
<evidence type="ECO:0000259" key="5">
    <source>
        <dbReference type="PROSITE" id="PS50026"/>
    </source>
</evidence>
<keyword evidence="1 2" id="KW-1015">Disulfide bond</keyword>
<dbReference type="PROSITE" id="PS01248">
    <property type="entry name" value="EGF_LAM_1"/>
    <property type="match status" value="1"/>
</dbReference>
<keyword evidence="7" id="KW-1185">Reference proteome</keyword>
<evidence type="ECO:0000256" key="1">
    <source>
        <dbReference type="ARBA" id="ARBA00023157"/>
    </source>
</evidence>
<dbReference type="Pfam" id="PF00053">
    <property type="entry name" value="EGF_laminin"/>
    <property type="match status" value="1"/>
</dbReference>
<feature type="transmembrane region" description="Helical" evidence="3">
    <location>
        <begin position="302"/>
        <end position="322"/>
    </location>
</feature>
<dbReference type="InterPro" id="IPR000742">
    <property type="entry name" value="EGF"/>
</dbReference>
<keyword evidence="2" id="KW-0245">EGF-like domain</keyword>
<feature type="domain" description="EGF-like" evidence="5">
    <location>
        <begin position="146"/>
        <end position="186"/>
    </location>
</feature>